<feature type="domain" description="VRR-NUC" evidence="11">
    <location>
        <begin position="425"/>
        <end position="532"/>
    </location>
</feature>
<dbReference type="Gene3D" id="1.25.40.10">
    <property type="entry name" value="Tetratricopeptide repeat domain"/>
    <property type="match status" value="1"/>
</dbReference>
<evidence type="ECO:0000256" key="5">
    <source>
        <dbReference type="ARBA" id="ARBA00012029"/>
    </source>
</evidence>
<dbReference type="Pfam" id="PF08774">
    <property type="entry name" value="VRR_NUC"/>
    <property type="match status" value="1"/>
</dbReference>
<evidence type="ECO:0000313" key="12">
    <source>
        <dbReference type="EMBL" id="XDT70899.1"/>
    </source>
</evidence>
<dbReference type="AlphaFoldDB" id="A0AB39URF0"/>
<dbReference type="EMBL" id="CP154858">
    <property type="protein sequence ID" value="XDT70899.1"/>
    <property type="molecule type" value="Genomic_DNA"/>
</dbReference>
<dbReference type="GO" id="GO:0046872">
    <property type="term" value="F:metal ion binding"/>
    <property type="evidence" value="ECO:0007669"/>
    <property type="project" value="UniProtKB-KW"/>
</dbReference>
<evidence type="ECO:0000256" key="6">
    <source>
        <dbReference type="ARBA" id="ARBA00022722"/>
    </source>
</evidence>
<sequence length="534" mass="60570">MMSAELPPLYYLDNLRTLVRHVLGLYADILPDDMLGRSEDFLALPDAEAALLTRLLCRKGPLFRTDRLHYPEIGALEDALTGLREKGWIDRPGPPERDALLSLLTLPELRQRFDVPAAARTRSAVIRALSDLDARALLALSGLEVIALNTGDWLDWMRLAFFGNLYQDMTTFVTAQLGVQRYPGYRLRRATRLFNSATEMEAAMTLHRLREAVPDLPSPEALNAAVASLPPDTDHPLLQRRRRKALNTLARRAEQLGDPVLAERLYRESGLPPARERLVRLAFRDGRLEEAEALLEAIAAHPASETELAFRERFLPRLLKKRGQRAEPEWQPEAPETLCLTPHPDGVEAAVCHHLATRGITAFHVENRLFNVLFRAHFHDVLFADVQGALTHPFQMAPHDLRDPEFHARRQPQIEQAWQALSGPDWTAHLQRALSRPECAYLEDWLPEGPEVLALALSRIPAAHLALIFRRMLRDPHSNCSGLPDLILFPPVAGYTLLEVKGPGDRLQDNQWRWLRYFHQHGLPAGHVRVVWHT</sequence>
<comment type="cofactor">
    <cofactor evidence="2">
        <name>Mn(2+)</name>
        <dbReference type="ChEBI" id="CHEBI:29035"/>
    </cofactor>
</comment>
<dbReference type="PANTHER" id="PTHR15749">
    <property type="entry name" value="FANCONI-ASSOCIATED NUCLEASE 1"/>
    <property type="match status" value="1"/>
</dbReference>
<name>A0AB39URF0_9GAMM</name>
<dbReference type="GO" id="GO:0004528">
    <property type="term" value="F:phosphodiesterase I activity"/>
    <property type="evidence" value="ECO:0007669"/>
    <property type="project" value="UniProtKB-EC"/>
</dbReference>
<evidence type="ECO:0000256" key="10">
    <source>
        <dbReference type="ARBA" id="ARBA00023211"/>
    </source>
</evidence>
<evidence type="ECO:0000256" key="4">
    <source>
        <dbReference type="ARBA" id="ARBA00005533"/>
    </source>
</evidence>
<evidence type="ECO:0000259" key="11">
    <source>
        <dbReference type="SMART" id="SM00990"/>
    </source>
</evidence>
<keyword evidence="7" id="KW-0479">Metal-binding</keyword>
<accession>A0AB39URF0</accession>
<comment type="similarity">
    <text evidence="4">Belongs to the FAN1 family.</text>
</comment>
<dbReference type="InterPro" id="IPR014883">
    <property type="entry name" value="VRR_NUC"/>
</dbReference>
<comment type="catalytic activity">
    <reaction evidence="1">
        <text>Hydrolytically removes 5'-nucleotides successively from the 3'-hydroxy termini of 3'-hydroxy-terminated oligonucleotides.</text>
        <dbReference type="EC" id="3.1.4.1"/>
    </reaction>
</comment>
<keyword evidence="9" id="KW-0460">Magnesium</keyword>
<dbReference type="GO" id="GO:0036297">
    <property type="term" value="P:interstrand cross-link repair"/>
    <property type="evidence" value="ECO:0007669"/>
    <property type="project" value="InterPro"/>
</dbReference>
<dbReference type="PANTHER" id="PTHR15749:SF4">
    <property type="entry name" value="FANCONI-ASSOCIATED NUCLEASE 1"/>
    <property type="match status" value="1"/>
</dbReference>
<dbReference type="InterPro" id="IPR011856">
    <property type="entry name" value="tRNA_endonuc-like_dom_sf"/>
</dbReference>
<evidence type="ECO:0000256" key="9">
    <source>
        <dbReference type="ARBA" id="ARBA00022842"/>
    </source>
</evidence>
<organism evidence="12">
    <name type="scientific">Thermohahella caldifontis</name>
    <dbReference type="NCBI Taxonomy" id="3142973"/>
    <lineage>
        <taxon>Bacteria</taxon>
        <taxon>Pseudomonadati</taxon>
        <taxon>Pseudomonadota</taxon>
        <taxon>Gammaproteobacteria</taxon>
        <taxon>Oceanospirillales</taxon>
        <taxon>Hahellaceae</taxon>
        <taxon>Thermohahella</taxon>
    </lineage>
</organism>
<dbReference type="EC" id="3.1.4.1" evidence="5"/>
<evidence type="ECO:0000256" key="3">
    <source>
        <dbReference type="ARBA" id="ARBA00001946"/>
    </source>
</evidence>
<keyword evidence="6" id="KW-0540">Nuclease</keyword>
<comment type="cofactor">
    <cofactor evidence="3">
        <name>Mg(2+)</name>
        <dbReference type="ChEBI" id="CHEBI:18420"/>
    </cofactor>
</comment>
<evidence type="ECO:0000256" key="1">
    <source>
        <dbReference type="ARBA" id="ARBA00000983"/>
    </source>
</evidence>
<dbReference type="InterPro" id="IPR033315">
    <property type="entry name" value="Fan1-like"/>
</dbReference>
<dbReference type="KEGG" id="tcd:AAIA72_08730"/>
<dbReference type="Gene3D" id="3.40.1350.10">
    <property type="match status" value="1"/>
</dbReference>
<keyword evidence="8" id="KW-0378">Hydrolase</keyword>
<proteinExistence type="inferred from homology"/>
<dbReference type="SMART" id="SM00990">
    <property type="entry name" value="VRR_NUC"/>
    <property type="match status" value="1"/>
</dbReference>
<keyword evidence="10" id="KW-0464">Manganese</keyword>
<dbReference type="InterPro" id="IPR049125">
    <property type="entry name" value="FAN1-like_WH"/>
</dbReference>
<evidence type="ECO:0000256" key="7">
    <source>
        <dbReference type="ARBA" id="ARBA00022723"/>
    </source>
</evidence>
<dbReference type="Pfam" id="PF21315">
    <property type="entry name" value="FAN1_HTH"/>
    <property type="match status" value="1"/>
</dbReference>
<protein>
    <recommendedName>
        <fullName evidence="5">phosphodiesterase I</fullName>
        <ecNumber evidence="5">3.1.4.1</ecNumber>
    </recommendedName>
</protein>
<reference evidence="12" key="1">
    <citation type="submission" date="2024-05" db="EMBL/GenBank/DDBJ databases">
        <title>Genome sequencing of novel strain.</title>
        <authorList>
            <person name="Ganbat D."/>
            <person name="Ganbat S."/>
            <person name="Lee S.-J."/>
        </authorList>
    </citation>
    <scope>NUCLEOTIDE SEQUENCE</scope>
    <source>
        <strain evidence="12">SMD15-11</strain>
    </source>
</reference>
<evidence type="ECO:0000256" key="8">
    <source>
        <dbReference type="ARBA" id="ARBA00022801"/>
    </source>
</evidence>
<gene>
    <name evidence="12" type="ORF">AAIA72_08730</name>
</gene>
<dbReference type="RefSeq" id="WP_369599940.1">
    <property type="nucleotide sequence ID" value="NZ_CP154858.1"/>
</dbReference>
<evidence type="ECO:0000256" key="2">
    <source>
        <dbReference type="ARBA" id="ARBA00001936"/>
    </source>
</evidence>
<dbReference type="GO" id="GO:0003676">
    <property type="term" value="F:nucleic acid binding"/>
    <property type="evidence" value="ECO:0007669"/>
    <property type="project" value="InterPro"/>
</dbReference>
<dbReference type="InterPro" id="IPR011990">
    <property type="entry name" value="TPR-like_helical_dom_sf"/>
</dbReference>